<keyword evidence="1" id="KW-0472">Membrane</keyword>
<evidence type="ECO:0000313" key="3">
    <source>
        <dbReference type="Proteomes" id="UP000011115"/>
    </source>
</evidence>
<keyword evidence="1" id="KW-1133">Transmembrane helix</keyword>
<dbReference type="Proteomes" id="UP000011115">
    <property type="component" value="Unassembled WGS sequence"/>
</dbReference>
<sequence>METFPTSNVAVQTMICSLLLPTAQKSLLSLLFMVNSQPFLLMSFLVQVMKNWNFFSWIVLLKLFPIHISSVFVSKLECTYALPLPWK</sequence>
<reference evidence="3" key="1">
    <citation type="journal article" date="2011" name="Nature">
        <title>Genome sequence and analysis of the tuber crop potato.</title>
        <authorList>
            <consortium name="The Potato Genome Sequencing Consortium"/>
        </authorList>
    </citation>
    <scope>NUCLEOTIDE SEQUENCE [LARGE SCALE GENOMIC DNA]</scope>
    <source>
        <strain evidence="3">cv. DM1-3 516 R44</strain>
    </source>
</reference>
<dbReference type="AlphaFoldDB" id="M1CRV3"/>
<dbReference type="Gramene" id="PGSC0003DMT400073339">
    <property type="protein sequence ID" value="PGSC0003DMT400073339"/>
    <property type="gene ID" value="PGSC0003DMG400028503"/>
</dbReference>
<proteinExistence type="predicted"/>
<dbReference type="HOGENOM" id="CLU_2487810_0_0_1"/>
<keyword evidence="1" id="KW-0812">Transmembrane</keyword>
<keyword evidence="3" id="KW-1185">Reference proteome</keyword>
<evidence type="ECO:0000313" key="2">
    <source>
        <dbReference type="EnsemblPlants" id="PGSC0003DMT400073339"/>
    </source>
</evidence>
<accession>M1CRV3</accession>
<reference evidence="2" key="2">
    <citation type="submission" date="2015-06" db="UniProtKB">
        <authorList>
            <consortium name="EnsemblPlants"/>
        </authorList>
    </citation>
    <scope>IDENTIFICATION</scope>
    <source>
        <strain evidence="2">DM1-3 516 R44</strain>
    </source>
</reference>
<feature type="transmembrane region" description="Helical" evidence="1">
    <location>
        <begin position="54"/>
        <end position="73"/>
    </location>
</feature>
<dbReference type="EnsemblPlants" id="PGSC0003DMT400073339">
    <property type="protein sequence ID" value="PGSC0003DMT400073339"/>
    <property type="gene ID" value="PGSC0003DMG400028503"/>
</dbReference>
<name>M1CRV3_SOLTU</name>
<organism evidence="2 3">
    <name type="scientific">Solanum tuberosum</name>
    <name type="common">Potato</name>
    <dbReference type="NCBI Taxonomy" id="4113"/>
    <lineage>
        <taxon>Eukaryota</taxon>
        <taxon>Viridiplantae</taxon>
        <taxon>Streptophyta</taxon>
        <taxon>Embryophyta</taxon>
        <taxon>Tracheophyta</taxon>
        <taxon>Spermatophyta</taxon>
        <taxon>Magnoliopsida</taxon>
        <taxon>eudicotyledons</taxon>
        <taxon>Gunneridae</taxon>
        <taxon>Pentapetalae</taxon>
        <taxon>asterids</taxon>
        <taxon>lamiids</taxon>
        <taxon>Solanales</taxon>
        <taxon>Solanaceae</taxon>
        <taxon>Solanoideae</taxon>
        <taxon>Solaneae</taxon>
        <taxon>Solanum</taxon>
    </lineage>
</organism>
<evidence type="ECO:0000256" key="1">
    <source>
        <dbReference type="SAM" id="Phobius"/>
    </source>
</evidence>
<protein>
    <submittedName>
        <fullName evidence="2">Calsequestrin</fullName>
    </submittedName>
</protein>